<dbReference type="AlphaFoldDB" id="A0AAE0XAC5"/>
<name>A0AAE0XAC5_9PEZI</name>
<feature type="transmembrane region" description="Helical" evidence="6">
    <location>
        <begin position="49"/>
        <end position="69"/>
    </location>
</feature>
<dbReference type="InterPro" id="IPR017981">
    <property type="entry name" value="GPCR_2-like_7TM"/>
</dbReference>
<feature type="transmembrane region" description="Helical" evidence="6">
    <location>
        <begin position="124"/>
        <end position="145"/>
    </location>
</feature>
<organism evidence="8 9">
    <name type="scientific">Podospora appendiculata</name>
    <dbReference type="NCBI Taxonomy" id="314037"/>
    <lineage>
        <taxon>Eukaryota</taxon>
        <taxon>Fungi</taxon>
        <taxon>Dikarya</taxon>
        <taxon>Ascomycota</taxon>
        <taxon>Pezizomycotina</taxon>
        <taxon>Sordariomycetes</taxon>
        <taxon>Sordariomycetidae</taxon>
        <taxon>Sordariales</taxon>
        <taxon>Podosporaceae</taxon>
        <taxon>Podospora</taxon>
    </lineage>
</organism>
<dbReference type="Pfam" id="PF00002">
    <property type="entry name" value="7tm_2"/>
    <property type="match status" value="1"/>
</dbReference>
<dbReference type="GO" id="GO:0004930">
    <property type="term" value="F:G protein-coupled receptor activity"/>
    <property type="evidence" value="ECO:0007669"/>
    <property type="project" value="InterPro"/>
</dbReference>
<comment type="caution">
    <text evidence="8">The sequence shown here is derived from an EMBL/GenBank/DDBJ whole genome shotgun (WGS) entry which is preliminary data.</text>
</comment>
<feature type="transmembrane region" description="Helical" evidence="6">
    <location>
        <begin position="96"/>
        <end position="112"/>
    </location>
</feature>
<keyword evidence="2 6" id="KW-0812">Transmembrane</keyword>
<feature type="transmembrane region" description="Helical" evidence="6">
    <location>
        <begin position="391"/>
        <end position="410"/>
    </location>
</feature>
<reference evidence="8" key="1">
    <citation type="journal article" date="2023" name="Mol. Phylogenet. Evol.">
        <title>Genome-scale phylogeny and comparative genomics of the fungal order Sordariales.</title>
        <authorList>
            <person name="Hensen N."/>
            <person name="Bonometti L."/>
            <person name="Westerberg I."/>
            <person name="Brannstrom I.O."/>
            <person name="Guillou S."/>
            <person name="Cros-Aarteil S."/>
            <person name="Calhoun S."/>
            <person name="Haridas S."/>
            <person name="Kuo A."/>
            <person name="Mondo S."/>
            <person name="Pangilinan J."/>
            <person name="Riley R."/>
            <person name="LaButti K."/>
            <person name="Andreopoulos B."/>
            <person name="Lipzen A."/>
            <person name="Chen C."/>
            <person name="Yan M."/>
            <person name="Daum C."/>
            <person name="Ng V."/>
            <person name="Clum A."/>
            <person name="Steindorff A."/>
            <person name="Ohm R.A."/>
            <person name="Martin F."/>
            <person name="Silar P."/>
            <person name="Natvig D.O."/>
            <person name="Lalanne C."/>
            <person name="Gautier V."/>
            <person name="Ament-Velasquez S.L."/>
            <person name="Kruys A."/>
            <person name="Hutchinson M.I."/>
            <person name="Powell A.J."/>
            <person name="Barry K."/>
            <person name="Miller A.N."/>
            <person name="Grigoriev I.V."/>
            <person name="Debuchy R."/>
            <person name="Gladieux P."/>
            <person name="Hiltunen Thoren M."/>
            <person name="Johannesson H."/>
        </authorList>
    </citation>
    <scope>NUCLEOTIDE SEQUENCE</scope>
    <source>
        <strain evidence="8">CBS 314.62</strain>
    </source>
</reference>
<dbReference type="PROSITE" id="PS50261">
    <property type="entry name" value="G_PROTEIN_RECEP_F2_4"/>
    <property type="match status" value="1"/>
</dbReference>
<feature type="compositionally biased region" description="Polar residues" evidence="5">
    <location>
        <begin position="253"/>
        <end position="282"/>
    </location>
</feature>
<gene>
    <name evidence="8" type="ORF">B0T22DRAFT_426599</name>
</gene>
<dbReference type="GO" id="GO:0007166">
    <property type="term" value="P:cell surface receptor signaling pathway"/>
    <property type="evidence" value="ECO:0007669"/>
    <property type="project" value="InterPro"/>
</dbReference>
<feature type="transmembrane region" description="Helical" evidence="6">
    <location>
        <begin position="174"/>
        <end position="197"/>
    </location>
</feature>
<accession>A0AAE0XAC5</accession>
<dbReference type="GO" id="GO:0005886">
    <property type="term" value="C:plasma membrane"/>
    <property type="evidence" value="ECO:0007669"/>
    <property type="project" value="TreeGrafter"/>
</dbReference>
<dbReference type="SUPFAM" id="SSF81321">
    <property type="entry name" value="Family A G protein-coupled receptor-like"/>
    <property type="match status" value="1"/>
</dbReference>
<evidence type="ECO:0000256" key="3">
    <source>
        <dbReference type="ARBA" id="ARBA00022989"/>
    </source>
</evidence>
<feature type="compositionally biased region" description="Polar residues" evidence="5">
    <location>
        <begin position="312"/>
        <end position="334"/>
    </location>
</feature>
<feature type="transmembrane region" description="Helical" evidence="6">
    <location>
        <begin position="353"/>
        <end position="371"/>
    </location>
</feature>
<protein>
    <submittedName>
        <fullName evidence="8">G-protein coupled receptor</fullName>
    </submittedName>
</protein>
<feature type="domain" description="G-protein coupled receptors family 2 profile 2" evidence="7">
    <location>
        <begin position="15"/>
        <end position="201"/>
    </location>
</feature>
<evidence type="ECO:0000256" key="1">
    <source>
        <dbReference type="ARBA" id="ARBA00004141"/>
    </source>
</evidence>
<feature type="transmembrane region" description="Helical" evidence="6">
    <location>
        <begin position="20"/>
        <end position="40"/>
    </location>
</feature>
<dbReference type="GO" id="GO:0007189">
    <property type="term" value="P:adenylate cyclase-activating G protein-coupled receptor signaling pathway"/>
    <property type="evidence" value="ECO:0007669"/>
    <property type="project" value="TreeGrafter"/>
</dbReference>
<proteinExistence type="predicted"/>
<keyword evidence="9" id="KW-1185">Reference proteome</keyword>
<evidence type="ECO:0000259" key="7">
    <source>
        <dbReference type="PROSITE" id="PS50261"/>
    </source>
</evidence>
<keyword evidence="3 6" id="KW-1133">Transmembrane helix</keyword>
<evidence type="ECO:0000256" key="2">
    <source>
        <dbReference type="ARBA" id="ARBA00022692"/>
    </source>
</evidence>
<reference evidence="8" key="2">
    <citation type="submission" date="2023-06" db="EMBL/GenBank/DDBJ databases">
        <authorList>
            <consortium name="Lawrence Berkeley National Laboratory"/>
            <person name="Haridas S."/>
            <person name="Hensen N."/>
            <person name="Bonometti L."/>
            <person name="Westerberg I."/>
            <person name="Brannstrom I.O."/>
            <person name="Guillou S."/>
            <person name="Cros-Aarteil S."/>
            <person name="Calhoun S."/>
            <person name="Kuo A."/>
            <person name="Mondo S."/>
            <person name="Pangilinan J."/>
            <person name="Riley R."/>
            <person name="Labutti K."/>
            <person name="Andreopoulos B."/>
            <person name="Lipzen A."/>
            <person name="Chen C."/>
            <person name="Yanf M."/>
            <person name="Daum C."/>
            <person name="Ng V."/>
            <person name="Clum A."/>
            <person name="Steindorff A."/>
            <person name="Ohm R."/>
            <person name="Martin F."/>
            <person name="Silar P."/>
            <person name="Natvig D."/>
            <person name="Lalanne C."/>
            <person name="Gautier V."/>
            <person name="Ament-Velasquez S.L."/>
            <person name="Kruys A."/>
            <person name="Hutchinson M.I."/>
            <person name="Powell A.J."/>
            <person name="Barry K."/>
            <person name="Miller A.N."/>
            <person name="Grigoriev I.V."/>
            <person name="Debuchy R."/>
            <person name="Gladieux P."/>
            <person name="Thoren M.H."/>
            <person name="Johannesson H."/>
        </authorList>
    </citation>
    <scope>NUCLEOTIDE SEQUENCE</scope>
    <source>
        <strain evidence="8">CBS 314.62</strain>
    </source>
</reference>
<dbReference type="EMBL" id="JAULSO010000002">
    <property type="protein sequence ID" value="KAK3688672.1"/>
    <property type="molecule type" value="Genomic_DNA"/>
</dbReference>
<feature type="region of interest" description="Disordered" evidence="5">
    <location>
        <begin position="245"/>
        <end position="334"/>
    </location>
</feature>
<evidence type="ECO:0000256" key="5">
    <source>
        <dbReference type="SAM" id="MobiDB-lite"/>
    </source>
</evidence>
<keyword evidence="4 6" id="KW-0472">Membrane</keyword>
<sequence length="497" mass="54514">MSPTVVFDDNQVRTLVILERLGGSLSLFSVISIFFAYGLFPRLRSLPNTFIVFASIANAGASIASLIAYDGVALGQESSLCQAQGFLFQMFVQSDPWWSLAMAINVLLVFFMNASPHTIKRWGWLYCLICYGGPFIIAAVCLRLTDPHKTAVYGSAGIWCWISNDWNLLRIYSYYMLIWICILTSLIIYAGIGIYVFRARNKLRQLPGSGGHVRGTLDNPVLDYPSHDTTSQPVPSDWPLTPNTGGAFFGPASPTNNTPTETNARQNSPRSSAGSPFRTSHLTRPDNIYSPSLSGDAKRCLLPPGSARRYSTCKSPGTKSPSLNRPPSQTGRTSNPILRLFGRYLVEDPVKRAYLRTAVLFALSVLVTWIPSSINRIRGLIYPDSPYPYNVATAAVLPLQGVWNGIIFFVTSWKVFRESVADFGKGVVEITDLHPGNRTRATAVGSPWRDVEPAAAERGLGLGIAHVHKESAAPRRDGWDFLDVGAGEVGREEAVGM</sequence>
<dbReference type="Proteomes" id="UP001270362">
    <property type="component" value="Unassembled WGS sequence"/>
</dbReference>
<evidence type="ECO:0000313" key="8">
    <source>
        <dbReference type="EMBL" id="KAK3688672.1"/>
    </source>
</evidence>
<keyword evidence="8" id="KW-0675">Receptor</keyword>
<dbReference type="Gene3D" id="1.20.1070.10">
    <property type="entry name" value="Rhodopsin 7-helix transmembrane proteins"/>
    <property type="match status" value="1"/>
</dbReference>
<evidence type="ECO:0000256" key="6">
    <source>
        <dbReference type="SAM" id="Phobius"/>
    </source>
</evidence>
<evidence type="ECO:0000313" key="9">
    <source>
        <dbReference type="Proteomes" id="UP001270362"/>
    </source>
</evidence>
<evidence type="ECO:0000256" key="4">
    <source>
        <dbReference type="ARBA" id="ARBA00023136"/>
    </source>
</evidence>
<comment type="subcellular location">
    <subcellularLocation>
        <location evidence="1">Membrane</location>
        <topology evidence="1">Multi-pass membrane protein</topology>
    </subcellularLocation>
</comment>
<dbReference type="PANTHER" id="PTHR23112">
    <property type="entry name" value="G PROTEIN-COUPLED RECEPTOR 157-RELATED"/>
    <property type="match status" value="1"/>
</dbReference>
<dbReference type="PANTHER" id="PTHR23112:SF0">
    <property type="entry name" value="TRANSMEMBRANE PROTEIN 116"/>
    <property type="match status" value="1"/>
</dbReference>
<dbReference type="InterPro" id="IPR000832">
    <property type="entry name" value="GPCR_2_secretin-like"/>
</dbReference>